<dbReference type="PANTHER" id="PTHR12203">
    <property type="entry name" value="KDEL LYS-ASP-GLU-LEU CONTAINING - RELATED"/>
    <property type="match status" value="1"/>
</dbReference>
<comment type="subcellular location">
    <subcellularLocation>
        <location evidence="1">Endoplasmic reticulum lumen</location>
    </subcellularLocation>
</comment>
<accession>A0A182QC01</accession>
<name>A0A182QC01_9DIPT</name>
<keyword evidence="7" id="KW-0732">Signal</keyword>
<evidence type="ECO:0000259" key="8">
    <source>
        <dbReference type="SMART" id="SM00672"/>
    </source>
</evidence>
<dbReference type="Pfam" id="PF05686">
    <property type="entry name" value="Glyco_transf_90"/>
    <property type="match status" value="1"/>
</dbReference>
<dbReference type="PANTHER" id="PTHR12203:SF35">
    <property type="entry name" value="PROTEIN O-GLUCOSYLTRANSFERASE 1"/>
    <property type="match status" value="1"/>
</dbReference>
<comment type="similarity">
    <text evidence="3">Belongs to the glycosyltransferase 90 family.</text>
</comment>
<evidence type="ECO:0000256" key="6">
    <source>
        <dbReference type="ARBA" id="ARBA00045690"/>
    </source>
</evidence>
<evidence type="ECO:0000256" key="2">
    <source>
        <dbReference type="ARBA" id="ARBA00004922"/>
    </source>
</evidence>
<evidence type="ECO:0000256" key="4">
    <source>
        <dbReference type="ARBA" id="ARBA00022676"/>
    </source>
</evidence>
<keyword evidence="10" id="KW-1185">Reference proteome</keyword>
<dbReference type="EMBL" id="AXCN02001559">
    <property type="status" value="NOT_ANNOTATED_CDS"/>
    <property type="molecule type" value="Genomic_DNA"/>
</dbReference>
<organism evidence="9 10">
    <name type="scientific">Anopheles farauti</name>
    <dbReference type="NCBI Taxonomy" id="69004"/>
    <lineage>
        <taxon>Eukaryota</taxon>
        <taxon>Metazoa</taxon>
        <taxon>Ecdysozoa</taxon>
        <taxon>Arthropoda</taxon>
        <taxon>Hexapoda</taxon>
        <taxon>Insecta</taxon>
        <taxon>Pterygota</taxon>
        <taxon>Neoptera</taxon>
        <taxon>Endopterygota</taxon>
        <taxon>Diptera</taxon>
        <taxon>Nematocera</taxon>
        <taxon>Culicoidea</taxon>
        <taxon>Culicidae</taxon>
        <taxon>Anophelinae</taxon>
        <taxon>Anopheles</taxon>
    </lineage>
</organism>
<dbReference type="InterPro" id="IPR006598">
    <property type="entry name" value="CAP10"/>
</dbReference>
<keyword evidence="4" id="KW-0328">Glycosyltransferase</keyword>
<dbReference type="GO" id="GO:0006493">
    <property type="term" value="P:protein O-linked glycosylation"/>
    <property type="evidence" value="ECO:0007669"/>
    <property type="project" value="TreeGrafter"/>
</dbReference>
<feature type="domain" description="Glycosyl transferase CAP10" evidence="8">
    <location>
        <begin position="142"/>
        <end position="394"/>
    </location>
</feature>
<dbReference type="SMART" id="SM00672">
    <property type="entry name" value="CAP10"/>
    <property type="match status" value="1"/>
</dbReference>
<dbReference type="AlphaFoldDB" id="A0A182QC01"/>
<evidence type="ECO:0000256" key="5">
    <source>
        <dbReference type="ARBA" id="ARBA00022679"/>
    </source>
</evidence>
<proteinExistence type="inferred from homology"/>
<dbReference type="STRING" id="69004.A0A182QC01"/>
<reference evidence="10" key="1">
    <citation type="submission" date="2014-01" db="EMBL/GenBank/DDBJ databases">
        <title>The Genome Sequence of Anopheles farauti FAR1 (V2).</title>
        <authorList>
            <consortium name="The Broad Institute Genomics Platform"/>
            <person name="Neafsey D.E."/>
            <person name="Besansky N."/>
            <person name="Howell P."/>
            <person name="Walton C."/>
            <person name="Young S.K."/>
            <person name="Zeng Q."/>
            <person name="Gargeya S."/>
            <person name="Fitzgerald M."/>
            <person name="Haas B."/>
            <person name="Abouelleil A."/>
            <person name="Allen A.W."/>
            <person name="Alvarado L."/>
            <person name="Arachchi H.M."/>
            <person name="Berlin A.M."/>
            <person name="Chapman S.B."/>
            <person name="Gainer-Dewar J."/>
            <person name="Goldberg J."/>
            <person name="Griggs A."/>
            <person name="Gujja S."/>
            <person name="Hansen M."/>
            <person name="Howarth C."/>
            <person name="Imamovic A."/>
            <person name="Ireland A."/>
            <person name="Larimer J."/>
            <person name="McCowan C."/>
            <person name="Murphy C."/>
            <person name="Pearson M."/>
            <person name="Poon T.W."/>
            <person name="Priest M."/>
            <person name="Roberts A."/>
            <person name="Saif S."/>
            <person name="Shea T."/>
            <person name="Sisk P."/>
            <person name="Sykes S."/>
            <person name="Wortman J."/>
            <person name="Nusbaum C."/>
            <person name="Birren B."/>
        </authorList>
    </citation>
    <scope>NUCLEOTIDE SEQUENCE [LARGE SCALE GENOMIC DNA]</scope>
    <source>
        <strain evidence="10">FAR1</strain>
    </source>
</reference>
<comment type="function">
    <text evidence="6">Protein O-glucosyltransferase. Catalyzes the reaction that attaches glucose through an O-glycosidic linkage to a conserved serine residue found in the consensus sequence C-X-S-X-[PA]-C in epidermal growth factor-like repeats. Regulates Notch signaling by glucosylating Notch in the ER, glucosylation is required for the correct folding and cleavage of Notch.</text>
</comment>
<feature type="signal peptide" evidence="7">
    <location>
        <begin position="1"/>
        <end position="25"/>
    </location>
</feature>
<dbReference type="GO" id="GO:0035252">
    <property type="term" value="F:UDP-xylosyltransferase activity"/>
    <property type="evidence" value="ECO:0007669"/>
    <property type="project" value="TreeGrafter"/>
</dbReference>
<evidence type="ECO:0000256" key="3">
    <source>
        <dbReference type="ARBA" id="ARBA00010118"/>
    </source>
</evidence>
<dbReference type="GO" id="GO:0035251">
    <property type="term" value="F:UDP-glucosyltransferase activity"/>
    <property type="evidence" value="ECO:0007669"/>
    <property type="project" value="TreeGrafter"/>
</dbReference>
<dbReference type="VEuPathDB" id="VectorBase:AFAF007143"/>
<dbReference type="EnsemblMetazoa" id="AFAF007143-RA">
    <property type="protein sequence ID" value="AFAF007143-PA"/>
    <property type="gene ID" value="AFAF007143"/>
</dbReference>
<dbReference type="InterPro" id="IPR051091">
    <property type="entry name" value="O-Glucosyltr/Glycosyltrsf_90"/>
</dbReference>
<reference evidence="9" key="2">
    <citation type="submission" date="2020-05" db="UniProtKB">
        <authorList>
            <consortium name="EnsemblMetazoa"/>
        </authorList>
    </citation>
    <scope>IDENTIFICATION</scope>
    <source>
        <strain evidence="9">FAR1</strain>
    </source>
</reference>
<evidence type="ECO:0000256" key="7">
    <source>
        <dbReference type="SAM" id="SignalP"/>
    </source>
</evidence>
<evidence type="ECO:0000313" key="10">
    <source>
        <dbReference type="Proteomes" id="UP000075886"/>
    </source>
</evidence>
<evidence type="ECO:0000313" key="9">
    <source>
        <dbReference type="EnsemblMetazoa" id="AFAF007143-PA"/>
    </source>
</evidence>
<dbReference type="GO" id="GO:0045747">
    <property type="term" value="P:positive regulation of Notch signaling pathway"/>
    <property type="evidence" value="ECO:0007669"/>
    <property type="project" value="TreeGrafter"/>
</dbReference>
<protein>
    <recommendedName>
        <fullName evidence="8">Glycosyl transferase CAP10 domain-containing protein</fullName>
    </recommendedName>
</protein>
<dbReference type="Proteomes" id="UP000075886">
    <property type="component" value="Unassembled WGS sequence"/>
</dbReference>
<keyword evidence="5" id="KW-0808">Transferase</keyword>
<comment type="pathway">
    <text evidence="2">Protein modification; protein glycosylation.</text>
</comment>
<evidence type="ECO:0000256" key="1">
    <source>
        <dbReference type="ARBA" id="ARBA00004319"/>
    </source>
</evidence>
<sequence length="404" mass="47189">MISWNMDLRVVLVVYLVLNVGEINTSDDGICVAKEQCVGSEESDVGKSHYTEDFNKYYNEIESSLAAYVPCNNTNCNCHTDVLKADLKPFKTHGITREMIQRAKQYGTHYQVIDHKLYRQQECMFPARCAGVEHFVKPLLSVLPDMDLIVNCRDWPQVHRHWSKEKTPVFSFSKTSEYLDIMYPAWAFWEGGPAIALYPTGLGRWDLHRKRITAASADWESKEPKAFFRGSRTSDERDALVLLSRSQPSLVDAQYTKNQAWKSPQDTLNAEPAKEVTLEEHCRYRFLFNFRGVAASFRFKHLFLCSSLVFHVGDEWQEFFYPALKPWVHYVPVPVRSSPQELEKLIRFFQENDELARGIAQRGYQHIWNNLRMADIECYWKKLLKRYGKLIRYTVERDVSLIEV</sequence>
<feature type="chain" id="PRO_5008132601" description="Glycosyl transferase CAP10 domain-containing protein" evidence="7">
    <location>
        <begin position="26"/>
        <end position="404"/>
    </location>
</feature>
<dbReference type="GO" id="GO:0005788">
    <property type="term" value="C:endoplasmic reticulum lumen"/>
    <property type="evidence" value="ECO:0007669"/>
    <property type="project" value="UniProtKB-SubCell"/>
</dbReference>